<dbReference type="CDD" id="cd00051">
    <property type="entry name" value="EFh"/>
    <property type="match status" value="2"/>
</dbReference>
<evidence type="ECO:0000313" key="4">
    <source>
        <dbReference type="EMBL" id="KAK6174378.1"/>
    </source>
</evidence>
<feature type="domain" description="EF-hand" evidence="3">
    <location>
        <begin position="98"/>
        <end position="133"/>
    </location>
</feature>
<dbReference type="InterPro" id="IPR002048">
    <property type="entry name" value="EF_hand_dom"/>
</dbReference>
<dbReference type="GO" id="GO:0016460">
    <property type="term" value="C:myosin II complex"/>
    <property type="evidence" value="ECO:0007669"/>
    <property type="project" value="TreeGrafter"/>
</dbReference>
<evidence type="ECO:0000313" key="5">
    <source>
        <dbReference type="Proteomes" id="UP001347796"/>
    </source>
</evidence>
<gene>
    <name evidence="4" type="ORF">SNE40_017667</name>
</gene>
<dbReference type="PROSITE" id="PS50222">
    <property type="entry name" value="EF_HAND_2"/>
    <property type="match status" value="4"/>
</dbReference>
<keyword evidence="1" id="KW-0677">Repeat</keyword>
<comment type="caution">
    <text evidence="4">The sequence shown here is derived from an EMBL/GenBank/DDBJ whole genome shotgun (WGS) entry which is preliminary data.</text>
</comment>
<organism evidence="4 5">
    <name type="scientific">Patella caerulea</name>
    <name type="common">Rayed Mediterranean limpet</name>
    <dbReference type="NCBI Taxonomy" id="87958"/>
    <lineage>
        <taxon>Eukaryota</taxon>
        <taxon>Metazoa</taxon>
        <taxon>Spiralia</taxon>
        <taxon>Lophotrochozoa</taxon>
        <taxon>Mollusca</taxon>
        <taxon>Gastropoda</taxon>
        <taxon>Patellogastropoda</taxon>
        <taxon>Patelloidea</taxon>
        <taxon>Patellidae</taxon>
        <taxon>Patella</taxon>
    </lineage>
</organism>
<dbReference type="Pfam" id="PF13499">
    <property type="entry name" value="EF-hand_7"/>
    <property type="match status" value="2"/>
</dbReference>
<feature type="domain" description="EF-hand" evidence="3">
    <location>
        <begin position="134"/>
        <end position="166"/>
    </location>
</feature>
<keyword evidence="5" id="KW-1185">Reference proteome</keyword>
<dbReference type="PANTHER" id="PTHR23048:SF0">
    <property type="entry name" value="CALMODULIN LIKE 3"/>
    <property type="match status" value="1"/>
</dbReference>
<dbReference type="GO" id="GO:0005509">
    <property type="term" value="F:calcium ion binding"/>
    <property type="evidence" value="ECO:0007669"/>
    <property type="project" value="InterPro"/>
</dbReference>
<sequence length="166" mass="19226">MASNQTKKAPPRKPRRFTKKHMLTEEKIQELHETFSVFDKNGDGMITTEELGTVMISLGQRPTIPELKTFIRKVDHDKSGTIDFDEFLQIFSKKITMDPEKELYEVFRVFDDNKDGFISPTELYNVLKKLGEKISMREAQEMVKEADLNGDGRVDYAEFKAILTSR</sequence>
<keyword evidence="2" id="KW-0106">Calcium</keyword>
<dbReference type="InterPro" id="IPR050230">
    <property type="entry name" value="CALM/Myosin/TropC-like"/>
</dbReference>
<name>A0AAN8JFE7_PATCE</name>
<dbReference type="EMBL" id="JAZGQO010000011">
    <property type="protein sequence ID" value="KAK6174378.1"/>
    <property type="molecule type" value="Genomic_DNA"/>
</dbReference>
<proteinExistence type="predicted"/>
<evidence type="ECO:0000256" key="2">
    <source>
        <dbReference type="ARBA" id="ARBA00022837"/>
    </source>
</evidence>
<dbReference type="PANTHER" id="PTHR23048">
    <property type="entry name" value="MYOSIN LIGHT CHAIN 1, 3"/>
    <property type="match status" value="1"/>
</dbReference>
<evidence type="ECO:0000256" key="1">
    <source>
        <dbReference type="ARBA" id="ARBA00022737"/>
    </source>
</evidence>
<protein>
    <recommendedName>
        <fullName evidence="3">EF-hand domain-containing protein</fullName>
    </recommendedName>
</protein>
<dbReference type="Gene3D" id="1.10.238.10">
    <property type="entry name" value="EF-hand"/>
    <property type="match status" value="2"/>
</dbReference>
<dbReference type="Proteomes" id="UP001347796">
    <property type="component" value="Unassembled WGS sequence"/>
</dbReference>
<dbReference type="SMART" id="SM00054">
    <property type="entry name" value="EFh"/>
    <property type="match status" value="4"/>
</dbReference>
<dbReference type="InterPro" id="IPR018247">
    <property type="entry name" value="EF_Hand_1_Ca_BS"/>
</dbReference>
<dbReference type="SUPFAM" id="SSF47473">
    <property type="entry name" value="EF-hand"/>
    <property type="match status" value="1"/>
</dbReference>
<evidence type="ECO:0000259" key="3">
    <source>
        <dbReference type="PROSITE" id="PS50222"/>
    </source>
</evidence>
<dbReference type="FunFam" id="1.10.238.10:FF:000178">
    <property type="entry name" value="Calmodulin-2 A"/>
    <property type="match status" value="1"/>
</dbReference>
<feature type="domain" description="EF-hand" evidence="3">
    <location>
        <begin position="62"/>
        <end position="97"/>
    </location>
</feature>
<dbReference type="AlphaFoldDB" id="A0AAN8JFE7"/>
<accession>A0AAN8JFE7</accession>
<feature type="domain" description="EF-hand" evidence="3">
    <location>
        <begin position="26"/>
        <end position="61"/>
    </location>
</feature>
<reference evidence="4 5" key="1">
    <citation type="submission" date="2024-01" db="EMBL/GenBank/DDBJ databases">
        <title>The genome of the rayed Mediterranean limpet Patella caerulea (Linnaeus, 1758).</title>
        <authorList>
            <person name="Anh-Thu Weber A."/>
            <person name="Halstead-Nussloch G."/>
        </authorList>
    </citation>
    <scope>NUCLEOTIDE SEQUENCE [LARGE SCALE GENOMIC DNA]</scope>
    <source>
        <strain evidence="4">AATW-2023a</strain>
        <tissue evidence="4">Whole specimen</tissue>
    </source>
</reference>
<dbReference type="PROSITE" id="PS00018">
    <property type="entry name" value="EF_HAND_1"/>
    <property type="match status" value="4"/>
</dbReference>
<dbReference type="InterPro" id="IPR011992">
    <property type="entry name" value="EF-hand-dom_pair"/>
</dbReference>